<dbReference type="AlphaFoldDB" id="A7NHF2"/>
<dbReference type="SUPFAM" id="SSF158446">
    <property type="entry name" value="IVS-encoded protein-like"/>
    <property type="match status" value="1"/>
</dbReference>
<dbReference type="STRING" id="383372.Rcas_0782"/>
<dbReference type="PANTHER" id="PTHR38471:SF2">
    <property type="entry name" value="FOUR HELIX BUNDLE PROTEIN"/>
    <property type="match status" value="1"/>
</dbReference>
<dbReference type="CDD" id="cd16377">
    <property type="entry name" value="23S_rRNA_IVP_like"/>
    <property type="match status" value="1"/>
</dbReference>
<dbReference type="PANTHER" id="PTHR38471">
    <property type="entry name" value="FOUR HELIX BUNDLE PROTEIN"/>
    <property type="match status" value="1"/>
</dbReference>
<evidence type="ECO:0000313" key="1">
    <source>
        <dbReference type="EMBL" id="ABU56899.1"/>
    </source>
</evidence>
<dbReference type="EMBL" id="CP000804">
    <property type="protein sequence ID" value="ABU56899.1"/>
    <property type="molecule type" value="Genomic_DNA"/>
</dbReference>
<keyword evidence="1" id="KW-0689">Ribosomal protein</keyword>
<keyword evidence="1" id="KW-0687">Ribonucleoprotein</keyword>
<dbReference type="GO" id="GO:0005840">
    <property type="term" value="C:ribosome"/>
    <property type="evidence" value="ECO:0007669"/>
    <property type="project" value="UniProtKB-KW"/>
</dbReference>
<organism evidence="1 2">
    <name type="scientific">Roseiflexus castenholzii (strain DSM 13941 / HLO8)</name>
    <dbReference type="NCBI Taxonomy" id="383372"/>
    <lineage>
        <taxon>Bacteria</taxon>
        <taxon>Bacillati</taxon>
        <taxon>Chloroflexota</taxon>
        <taxon>Chloroflexia</taxon>
        <taxon>Chloroflexales</taxon>
        <taxon>Roseiflexineae</taxon>
        <taxon>Roseiflexaceae</taxon>
        <taxon>Roseiflexus</taxon>
    </lineage>
</organism>
<dbReference type="KEGG" id="rca:Rcas_0782"/>
<reference evidence="1 2" key="1">
    <citation type="submission" date="2007-08" db="EMBL/GenBank/DDBJ databases">
        <title>Complete sequence of Roseiflexus castenholzii DSM 13941.</title>
        <authorList>
            <consortium name="US DOE Joint Genome Institute"/>
            <person name="Copeland A."/>
            <person name="Lucas S."/>
            <person name="Lapidus A."/>
            <person name="Barry K."/>
            <person name="Glavina del Rio T."/>
            <person name="Dalin E."/>
            <person name="Tice H."/>
            <person name="Pitluck S."/>
            <person name="Thompson L.S."/>
            <person name="Brettin T."/>
            <person name="Bruce D."/>
            <person name="Detter J.C."/>
            <person name="Han C."/>
            <person name="Tapia R."/>
            <person name="Schmutz J."/>
            <person name="Larimer F."/>
            <person name="Land M."/>
            <person name="Hauser L."/>
            <person name="Kyrpides N."/>
            <person name="Mikhailova N."/>
            <person name="Bryant D.A."/>
            <person name="Hanada S."/>
            <person name="Tsukatani Y."/>
            <person name="Richardson P."/>
        </authorList>
    </citation>
    <scope>NUCLEOTIDE SEQUENCE [LARGE SCALE GENOMIC DNA]</scope>
    <source>
        <strain evidence="2">DSM 13941 / HLO8</strain>
    </source>
</reference>
<accession>A7NHF2</accession>
<evidence type="ECO:0000313" key="2">
    <source>
        <dbReference type="Proteomes" id="UP000000263"/>
    </source>
</evidence>
<name>A7NHF2_ROSCS</name>
<protein>
    <submittedName>
        <fullName evidence="1">S23 ribosomal protein</fullName>
    </submittedName>
</protein>
<dbReference type="InterPro" id="IPR036583">
    <property type="entry name" value="23S_rRNA_IVS_sf"/>
</dbReference>
<keyword evidence="2" id="KW-1185">Reference proteome</keyword>
<dbReference type="eggNOG" id="COG0399">
    <property type="taxonomic scope" value="Bacteria"/>
</dbReference>
<gene>
    <name evidence="1" type="ordered locus">Rcas_0782</name>
</gene>
<dbReference type="Pfam" id="PF05635">
    <property type="entry name" value="23S_rRNA_IVP"/>
    <property type="match status" value="1"/>
</dbReference>
<dbReference type="NCBIfam" id="TIGR02436">
    <property type="entry name" value="four helix bundle protein"/>
    <property type="match status" value="1"/>
</dbReference>
<proteinExistence type="predicted"/>
<dbReference type="InterPro" id="IPR012657">
    <property type="entry name" value="23S_rRNA-intervening_sequence"/>
</dbReference>
<dbReference type="Proteomes" id="UP000000263">
    <property type="component" value="Chromosome"/>
</dbReference>
<dbReference type="Gene3D" id="1.20.1440.60">
    <property type="entry name" value="23S rRNA-intervening sequence"/>
    <property type="match status" value="1"/>
</dbReference>
<dbReference type="HOGENOM" id="CLU_129874_0_0_0"/>
<sequence>MCNIVQYLIDHTMSNEAAGKSISRIERFEDLEAWQQARKLVNTVYNLSDVGAFARDFTLRDQRRRAAVSIMSNIAEGFESRTQSLSIERLGRAKASYGEVRSQLYLAYNRQYVSGEVFEQTLAQAESASRLIHGLIRYTNDL</sequence>